<sequence>MLTHRNSVSLWFTYKLNKVNIEIDYSLRSDAILHVPEICLGNRILTKHMKFNKISSLLHHIEYSLENWVEDIDSNDVLEWI</sequence>
<gene>
    <name evidence="1" type="ORF">TwortDSMZ_152</name>
</gene>
<dbReference type="Proteomes" id="UP000503318">
    <property type="component" value="Segment"/>
</dbReference>
<reference evidence="1 2" key="1">
    <citation type="submission" date="2020-03" db="EMBL/GenBank/DDBJ databases">
        <title>Variable regions in the genome of staphylococcal bacteriophage Twort.</title>
        <authorList>
            <person name="Glowacka-Rutkowska A."/>
            <person name="Gawor J."/>
            <person name="Lobocka M."/>
        </authorList>
    </citation>
    <scope>NUCLEOTIDE SEQUENCE [LARGE SCALE GENOMIC DNA]</scope>
</reference>
<dbReference type="EMBL" id="MT151386">
    <property type="protein sequence ID" value="QIW89207.1"/>
    <property type="molecule type" value="Genomic_DNA"/>
</dbReference>
<evidence type="ECO:0000313" key="2">
    <source>
        <dbReference type="Proteomes" id="UP000503318"/>
    </source>
</evidence>
<dbReference type="RefSeq" id="YP_238612.1">
    <property type="nucleotide sequence ID" value="NC_007021.1"/>
</dbReference>
<organismHost>
    <name type="scientific">Twortvirus twort</name>
    <dbReference type="NCBI Taxonomy" id="55510"/>
</organismHost>
<accession>A0A6H0X5U1</accession>
<protein>
    <submittedName>
        <fullName evidence="1">Uncharacterized protein</fullName>
    </submittedName>
</protein>
<evidence type="ECO:0000313" key="1">
    <source>
        <dbReference type="EMBL" id="QIW89207.1"/>
    </source>
</evidence>
<dbReference type="SMR" id="A0A6H0X5U1"/>
<name>A0A6H0X5U1_BPTWO</name>
<dbReference type="KEGG" id="vg:5130416"/>
<proteinExistence type="predicted"/>
<organism evidence="1 2">
    <name type="scientific">Staphylococcus phage Twort (strain DSM 17442 / HER 48)</name>
    <name type="common">Bacteriophage Twort</name>
    <dbReference type="NCBI Taxonomy" id="2908167"/>
    <lineage>
        <taxon>Viruses</taxon>
        <taxon>Duplodnaviria</taxon>
        <taxon>Heunggongvirae</taxon>
        <taxon>Uroviricota</taxon>
        <taxon>Caudoviricetes</taxon>
        <taxon>Herelleviridae</taxon>
        <taxon>Twortvirinae</taxon>
        <taxon>Twortvirus</taxon>
        <taxon>Twortvirus twort</taxon>
    </lineage>
</organism>